<dbReference type="GO" id="GO:0008270">
    <property type="term" value="F:zinc ion binding"/>
    <property type="evidence" value="ECO:0007669"/>
    <property type="project" value="UniProtKB-KW"/>
</dbReference>
<proteinExistence type="predicted"/>
<gene>
    <name evidence="3" type="ORF">BX592_12172</name>
</gene>
<accession>A0A4R8LH47</accession>
<name>A0A4R8LH47_9BURK</name>
<keyword evidence="1" id="KW-0862">Zinc</keyword>
<dbReference type="RefSeq" id="WP_134195401.1">
    <property type="nucleotide sequence ID" value="NZ_JBHLUW010000037.1"/>
</dbReference>
<reference evidence="3 4" key="1">
    <citation type="submission" date="2019-03" db="EMBL/GenBank/DDBJ databases">
        <title>Genomic Encyclopedia of Type Strains, Phase III (KMG-III): the genomes of soil and plant-associated and newly described type strains.</title>
        <authorList>
            <person name="Whitman W."/>
        </authorList>
    </citation>
    <scope>NUCLEOTIDE SEQUENCE [LARGE SCALE GENOMIC DNA]</scope>
    <source>
        <strain evidence="3 4">LMG 29544</strain>
    </source>
</reference>
<feature type="domain" description="C2H2-type" evidence="2">
    <location>
        <begin position="6"/>
        <end position="28"/>
    </location>
</feature>
<evidence type="ECO:0000259" key="2">
    <source>
        <dbReference type="PROSITE" id="PS50157"/>
    </source>
</evidence>
<dbReference type="Gene3D" id="2.20.28.30">
    <property type="entry name" value="RNA polymerase ii, chain L"/>
    <property type="match status" value="1"/>
</dbReference>
<sequence>MPTYEYRCEKCGEKFEHAEHISEHPTAHPVCPKCGSEKTQHLPTQFVAKTSRKS</sequence>
<dbReference type="PROSITE" id="PS00028">
    <property type="entry name" value="ZINC_FINGER_C2H2_1"/>
    <property type="match status" value="1"/>
</dbReference>
<protein>
    <submittedName>
        <fullName evidence="3">Putative FmdB family regulatory protein</fullName>
    </submittedName>
</protein>
<dbReference type="SUPFAM" id="SSF57802">
    <property type="entry name" value="Rubredoxin-like"/>
    <property type="match status" value="1"/>
</dbReference>
<dbReference type="InterPro" id="IPR013087">
    <property type="entry name" value="Znf_C2H2_type"/>
</dbReference>
<evidence type="ECO:0000313" key="4">
    <source>
        <dbReference type="Proteomes" id="UP000295509"/>
    </source>
</evidence>
<dbReference type="OrthoDB" id="9813321at2"/>
<dbReference type="NCBIfam" id="TIGR02605">
    <property type="entry name" value="CxxC_CxxC_SSSS"/>
    <property type="match status" value="1"/>
</dbReference>
<organism evidence="3 4">
    <name type="scientific">Paraburkholderia rhizosphaerae</name>
    <dbReference type="NCBI Taxonomy" id="480658"/>
    <lineage>
        <taxon>Bacteria</taxon>
        <taxon>Pseudomonadati</taxon>
        <taxon>Pseudomonadota</taxon>
        <taxon>Betaproteobacteria</taxon>
        <taxon>Burkholderiales</taxon>
        <taxon>Burkholderiaceae</taxon>
        <taxon>Paraburkholderia</taxon>
    </lineage>
</organism>
<keyword evidence="1" id="KW-0479">Metal-binding</keyword>
<keyword evidence="1" id="KW-0863">Zinc-finger</keyword>
<dbReference type="SMART" id="SM00834">
    <property type="entry name" value="CxxC_CXXC_SSSS"/>
    <property type="match status" value="1"/>
</dbReference>
<evidence type="ECO:0000313" key="3">
    <source>
        <dbReference type="EMBL" id="TDY42501.1"/>
    </source>
</evidence>
<dbReference type="PROSITE" id="PS50157">
    <property type="entry name" value="ZINC_FINGER_C2H2_2"/>
    <property type="match status" value="1"/>
</dbReference>
<dbReference type="Pfam" id="PF09723">
    <property type="entry name" value="Zn_ribbon_8"/>
    <property type="match status" value="1"/>
</dbReference>
<evidence type="ECO:0000256" key="1">
    <source>
        <dbReference type="PROSITE-ProRule" id="PRU00042"/>
    </source>
</evidence>
<keyword evidence="4" id="KW-1185">Reference proteome</keyword>
<dbReference type="Proteomes" id="UP000295509">
    <property type="component" value="Unassembled WGS sequence"/>
</dbReference>
<dbReference type="AlphaFoldDB" id="A0A4R8LH47"/>
<dbReference type="InterPro" id="IPR013429">
    <property type="entry name" value="Regulatory_FmdB_Zinc_ribbon"/>
</dbReference>
<comment type="caution">
    <text evidence="3">The sequence shown here is derived from an EMBL/GenBank/DDBJ whole genome shotgun (WGS) entry which is preliminary data.</text>
</comment>
<dbReference type="EMBL" id="SORE01000021">
    <property type="protein sequence ID" value="TDY42501.1"/>
    <property type="molecule type" value="Genomic_DNA"/>
</dbReference>